<reference evidence="2 3" key="1">
    <citation type="journal article" date="2013" name="BMC Genomics">
        <title>Comparative genomics of parasitic silkworm microsporidia reveal an association between genome expansion and host adaptation.</title>
        <authorList>
            <person name="Pan G."/>
            <person name="Xu J."/>
            <person name="Li T."/>
            <person name="Xia Q."/>
            <person name="Liu S.L."/>
            <person name="Zhang G."/>
            <person name="Li S."/>
            <person name="Li C."/>
            <person name="Liu H."/>
            <person name="Yang L."/>
            <person name="Liu T."/>
            <person name="Zhang X."/>
            <person name="Wu Z."/>
            <person name="Fan W."/>
            <person name="Dang X."/>
            <person name="Xiang H."/>
            <person name="Tao M."/>
            <person name="Li Y."/>
            <person name="Hu J."/>
            <person name="Li Z."/>
            <person name="Lin L."/>
            <person name="Luo J."/>
            <person name="Geng L."/>
            <person name="Wang L."/>
            <person name="Long M."/>
            <person name="Wan Y."/>
            <person name="He N."/>
            <person name="Zhang Z."/>
            <person name="Lu C."/>
            <person name="Keeling P.J."/>
            <person name="Wang J."/>
            <person name="Xiang Z."/>
            <person name="Zhou Z."/>
        </authorList>
    </citation>
    <scope>NUCLEOTIDE SEQUENCE [LARGE SCALE GENOMIC DNA]</scope>
    <source>
        <strain evidence="3">CQ1 / CVCC 102059</strain>
    </source>
</reference>
<feature type="compositionally biased region" description="Basic and acidic residues" evidence="1">
    <location>
        <begin position="30"/>
        <end position="39"/>
    </location>
</feature>
<proteinExistence type="predicted"/>
<name>R0MFQ8_NOSB1</name>
<dbReference type="AlphaFoldDB" id="R0MFQ8"/>
<protein>
    <submittedName>
        <fullName evidence="2">Uncharacterized protein</fullName>
    </submittedName>
</protein>
<feature type="region of interest" description="Disordered" evidence="1">
    <location>
        <begin position="1"/>
        <end position="20"/>
    </location>
</feature>
<organism evidence="2 3">
    <name type="scientific">Nosema bombycis (strain CQ1 / CVCC 102059)</name>
    <name type="common">Microsporidian parasite</name>
    <name type="synonym">Pebrine of silkworm</name>
    <dbReference type="NCBI Taxonomy" id="578461"/>
    <lineage>
        <taxon>Eukaryota</taxon>
        <taxon>Fungi</taxon>
        <taxon>Fungi incertae sedis</taxon>
        <taxon>Microsporidia</taxon>
        <taxon>Nosematidae</taxon>
        <taxon>Nosema</taxon>
    </lineage>
</organism>
<keyword evidence="3" id="KW-1185">Reference proteome</keyword>
<evidence type="ECO:0000313" key="2">
    <source>
        <dbReference type="EMBL" id="EOB12955.1"/>
    </source>
</evidence>
<sequence>MKHEAQQSHGIRSKRNVNLNQEIVVQNINHETDNRKVEQINDGSQVVNQKEVNNPDRSPIKT</sequence>
<feature type="compositionally biased region" description="Polar residues" evidence="1">
    <location>
        <begin position="41"/>
        <end position="62"/>
    </location>
</feature>
<gene>
    <name evidence="2" type="ORF">NBO_298g0005</name>
</gene>
<evidence type="ECO:0000256" key="1">
    <source>
        <dbReference type="SAM" id="MobiDB-lite"/>
    </source>
</evidence>
<accession>R0MFQ8</accession>
<feature type="region of interest" description="Disordered" evidence="1">
    <location>
        <begin position="30"/>
        <end position="62"/>
    </location>
</feature>
<evidence type="ECO:0000313" key="3">
    <source>
        <dbReference type="Proteomes" id="UP000016927"/>
    </source>
</evidence>
<dbReference type="VEuPathDB" id="MicrosporidiaDB:NBO_298g0005"/>
<dbReference type="Proteomes" id="UP000016927">
    <property type="component" value="Unassembled WGS sequence"/>
</dbReference>
<dbReference type="EMBL" id="KB909206">
    <property type="protein sequence ID" value="EOB12955.1"/>
    <property type="molecule type" value="Genomic_DNA"/>
</dbReference>
<dbReference type="HOGENOM" id="CLU_2904749_0_0_1"/>